<dbReference type="PRINTS" id="PR01415">
    <property type="entry name" value="ANKYRIN"/>
</dbReference>
<keyword evidence="5" id="KW-0812">Transmembrane</keyword>
<evidence type="ECO:0000256" key="3">
    <source>
        <dbReference type="PROSITE-ProRule" id="PRU00023"/>
    </source>
</evidence>
<evidence type="ECO:0000256" key="6">
    <source>
        <dbReference type="SAM" id="SignalP"/>
    </source>
</evidence>
<feature type="compositionally biased region" description="Pro residues" evidence="4">
    <location>
        <begin position="1527"/>
        <end position="1561"/>
    </location>
</feature>
<organism evidence="7 8">
    <name type="scientific">Polytolypa hystricis (strain UAMH7299)</name>
    <dbReference type="NCBI Taxonomy" id="1447883"/>
    <lineage>
        <taxon>Eukaryota</taxon>
        <taxon>Fungi</taxon>
        <taxon>Dikarya</taxon>
        <taxon>Ascomycota</taxon>
        <taxon>Pezizomycotina</taxon>
        <taxon>Eurotiomycetes</taxon>
        <taxon>Eurotiomycetidae</taxon>
        <taxon>Onygenales</taxon>
        <taxon>Onygenales incertae sedis</taxon>
        <taxon>Polytolypa</taxon>
    </lineage>
</organism>
<keyword evidence="8" id="KW-1185">Reference proteome</keyword>
<comment type="caution">
    <text evidence="7">The sequence shown here is derived from an EMBL/GenBank/DDBJ whole genome shotgun (WGS) entry which is preliminary data.</text>
</comment>
<reference evidence="7 8" key="1">
    <citation type="submission" date="2017-10" db="EMBL/GenBank/DDBJ databases">
        <title>Comparative genomics in systemic dimorphic fungi from Ajellomycetaceae.</title>
        <authorList>
            <person name="Munoz J.F."/>
            <person name="Mcewen J.G."/>
            <person name="Clay O.K."/>
            <person name="Cuomo C.A."/>
        </authorList>
    </citation>
    <scope>NUCLEOTIDE SEQUENCE [LARGE SCALE GENOMIC DNA]</scope>
    <source>
        <strain evidence="7 8">UAMH7299</strain>
    </source>
</reference>
<feature type="transmembrane region" description="Helical" evidence="5">
    <location>
        <begin position="270"/>
        <end position="293"/>
    </location>
</feature>
<keyword evidence="1" id="KW-0677">Repeat</keyword>
<dbReference type="PROSITE" id="PS50297">
    <property type="entry name" value="ANK_REP_REGION"/>
    <property type="match status" value="4"/>
</dbReference>
<dbReference type="SMART" id="SM00248">
    <property type="entry name" value="ANK"/>
    <property type="match status" value="8"/>
</dbReference>
<protein>
    <submittedName>
        <fullName evidence="7">Uncharacterized protein</fullName>
    </submittedName>
</protein>
<keyword evidence="5" id="KW-1133">Transmembrane helix</keyword>
<sequence>MLVPFIFLCGLMPRASAADDWWEEFSNNLATDLTPIISLFGEAPTKQFLSESLTLLDYIIFAMAPLGVLTAVVSTIRVSGGSSLRAFIGRSKEGMGVIEAELCPSTSRDVCELYNNGGIARVMGRPQILEVVYNRWAPHEEFFDTEEKAVAGVHSVQSYFQKVAREPKSDTWEEVVPRWGGLFGYKRKLSKAKDDQNVEAQRTIKISNPIFAPYPNLTLNIWMKKPSSIALLAATIIGAIAQSGVIAYGAVATYSLKYKKNDAEIPAYGFPLMASGTIALCFGIFLCAFYVGVSTAKRTFRRTGVATKSLGKGPQAEFVWMQPGGQRIGDQTFDAFAYSDANDPLNEYTSAWKSTGHGVDEFAIRNERRPPPASRPGYIYIDALRMSRIIATCNEIALYAAIILSTIGFILQFIGLRALHSSVSIVQLAAILLMSFIRSLLRTQRLEPSKNVLEGVPEFIHGHELDWLALYLAREDIDHEDVCGEKCTDTVPELSLTHGLFPLWVHSLLIDRQLDQPRYPFFRYSTMLLQDNQDWDRCSAQVETARGQPLLVCGSTKESSPPFDQRLFGSKPSLPRKVFAIRKRLAQLTGERLPQTGSEEASQLLPASMQNWSTERVSVRQQARSLSLAIQRTADILFTGSSKFSEDWKNVLSFCWPIDCSVMQQHCHSAPMYLTICRKSTTKPWVVDEDAMEALLGLWLWSLRADPRVVGKDQGTMARTSVAPQIPNRRIICLNVVGGSATPDINTWMEGIGQTHLNEIVRERGSEPWGRAMLYGPSDLFWLSPKADKFNARLSTLSYSSPSFTYNEEFLAGVVRFFGWNCGINTTKQLFHLDKFYMKYTTTDSSLLQLCAQDIFASFVQALFHVVDTIGGTTDIEFLKGQGLRLYNTEITRILGAFQESNLGSYRDALITTLPAIGTQNLRTRELIFEAVRVKVKTLRREGRWEDASALLWKAHDRLRVDGPDYLTWSKSNYLLAGMSLLVFEHLRLDFFDRSPERHGRSAKWETEFKSACAKLESPFVDVEGRPTVECLLPHALVKCYEEASSSWGKPFMPDGYPMESNSLYRLTENFRENLRWLGNPECELSRTQLTNNLFFAVQGGLNGLNVHTTEEWKDLAWSILVDTLLELGADVDHKDDKFKRTPLSYAAEKGRKLSMEVLLEAGANPNSKGADGKTPLHHAAACGHFEICKMLLQLDRVTVCVQDERKCTPLTYAVIYKHDSIVKLIVNSRRVSMQAELLCLNSPNLEGLGSITPEDIARALIAVMNFRLINSVRLVYAAIKNGRFNMAKMLIEDPFVNASGEFVPEIDALGRVSPAKPDGHGFFIQAAEDGQLQILEYLLARREDDVDVHEGSWALKTAAFKGRKAVVEFLYSHPRITVEAEYDGSYSATIYAAEAGHADIVDFLLNTGEVSVNRTDNGGATALVVAAREGHLEVVKRLLRVPGVDVNMIIDRLDETALMHAAWGNHIEMLRLLLAAGADTEPKDYGGRTAMDLAKEAGHQEVISALEDWETRRAQTTAAAVAQPATPEPATPQPATPQPATPQPATPQPATPQPATPQPATPQLATTRPATPPPAKSESMTLESVSLN</sequence>
<dbReference type="SUPFAM" id="SSF48403">
    <property type="entry name" value="Ankyrin repeat"/>
    <property type="match status" value="1"/>
</dbReference>
<dbReference type="PANTHER" id="PTHR24198">
    <property type="entry name" value="ANKYRIN REPEAT AND PROTEIN KINASE DOMAIN-CONTAINING PROTEIN"/>
    <property type="match status" value="1"/>
</dbReference>
<feature type="repeat" description="ANK" evidence="3">
    <location>
        <begin position="1419"/>
        <end position="1452"/>
    </location>
</feature>
<dbReference type="Pfam" id="PF12796">
    <property type="entry name" value="Ank_2"/>
    <property type="match status" value="2"/>
</dbReference>
<dbReference type="InterPro" id="IPR002110">
    <property type="entry name" value="Ankyrin_rpt"/>
</dbReference>
<feature type="signal peptide" evidence="6">
    <location>
        <begin position="1"/>
        <end position="17"/>
    </location>
</feature>
<keyword evidence="2 3" id="KW-0040">ANK repeat</keyword>
<evidence type="ECO:0000256" key="2">
    <source>
        <dbReference type="ARBA" id="ARBA00023043"/>
    </source>
</evidence>
<feature type="compositionally biased region" description="Polar residues" evidence="4">
    <location>
        <begin position="1579"/>
        <end position="1589"/>
    </location>
</feature>
<name>A0A2B7XZ45_POLH7</name>
<feature type="compositionally biased region" description="Low complexity" evidence="4">
    <location>
        <begin position="1515"/>
        <end position="1526"/>
    </location>
</feature>
<dbReference type="OrthoDB" id="4195095at2759"/>
<dbReference type="STRING" id="1447883.A0A2B7XZ45"/>
<dbReference type="PANTHER" id="PTHR24198:SF165">
    <property type="entry name" value="ANKYRIN REPEAT-CONTAINING PROTEIN-RELATED"/>
    <property type="match status" value="1"/>
</dbReference>
<dbReference type="EMBL" id="PDNA01000097">
    <property type="protein sequence ID" value="PGH14051.1"/>
    <property type="molecule type" value="Genomic_DNA"/>
</dbReference>
<keyword evidence="6" id="KW-0732">Signal</keyword>
<evidence type="ECO:0000313" key="7">
    <source>
        <dbReference type="EMBL" id="PGH14051.1"/>
    </source>
</evidence>
<evidence type="ECO:0000256" key="5">
    <source>
        <dbReference type="SAM" id="Phobius"/>
    </source>
</evidence>
<accession>A0A2B7XZ45</accession>
<dbReference type="Proteomes" id="UP000224634">
    <property type="component" value="Unassembled WGS sequence"/>
</dbReference>
<evidence type="ECO:0000313" key="8">
    <source>
        <dbReference type="Proteomes" id="UP000224634"/>
    </source>
</evidence>
<feature type="repeat" description="ANK" evidence="3">
    <location>
        <begin position="1139"/>
        <end position="1171"/>
    </location>
</feature>
<feature type="transmembrane region" description="Helical" evidence="5">
    <location>
        <begin position="229"/>
        <end position="250"/>
    </location>
</feature>
<dbReference type="Pfam" id="PF00023">
    <property type="entry name" value="Ank"/>
    <property type="match status" value="1"/>
</dbReference>
<feature type="transmembrane region" description="Helical" evidence="5">
    <location>
        <begin position="396"/>
        <end position="416"/>
    </location>
</feature>
<feature type="transmembrane region" description="Helical" evidence="5">
    <location>
        <begin position="58"/>
        <end position="80"/>
    </location>
</feature>
<evidence type="ECO:0000256" key="4">
    <source>
        <dbReference type="SAM" id="MobiDB-lite"/>
    </source>
</evidence>
<gene>
    <name evidence="7" type="ORF">AJ80_06055</name>
</gene>
<dbReference type="PROSITE" id="PS50088">
    <property type="entry name" value="ANK_REPEAT"/>
    <property type="match status" value="4"/>
</dbReference>
<feature type="repeat" description="ANK" evidence="3">
    <location>
        <begin position="1172"/>
        <end position="1194"/>
    </location>
</feature>
<proteinExistence type="predicted"/>
<feature type="region of interest" description="Disordered" evidence="4">
    <location>
        <begin position="1514"/>
        <end position="1589"/>
    </location>
</feature>
<evidence type="ECO:0000256" key="1">
    <source>
        <dbReference type="ARBA" id="ARBA00022737"/>
    </source>
</evidence>
<feature type="repeat" description="ANK" evidence="3">
    <location>
        <begin position="1454"/>
        <end position="1486"/>
    </location>
</feature>
<dbReference type="Gene3D" id="1.25.40.20">
    <property type="entry name" value="Ankyrin repeat-containing domain"/>
    <property type="match status" value="4"/>
</dbReference>
<dbReference type="InterPro" id="IPR036770">
    <property type="entry name" value="Ankyrin_rpt-contain_sf"/>
</dbReference>
<keyword evidence="5" id="KW-0472">Membrane</keyword>
<feature type="chain" id="PRO_5012473863" evidence="6">
    <location>
        <begin position="18"/>
        <end position="1589"/>
    </location>
</feature>